<dbReference type="OMA" id="ENIKWHL"/>
<evidence type="ECO:0000256" key="3">
    <source>
        <dbReference type="ARBA" id="ARBA00010846"/>
    </source>
</evidence>
<evidence type="ECO:0000256" key="1">
    <source>
        <dbReference type="ARBA" id="ARBA00002668"/>
    </source>
</evidence>
<dbReference type="InterPro" id="IPR000210">
    <property type="entry name" value="BTB/POZ_dom"/>
</dbReference>
<organism evidence="6">
    <name type="scientific">Triticum aestivum</name>
    <name type="common">Wheat</name>
    <dbReference type="NCBI Taxonomy" id="4565"/>
    <lineage>
        <taxon>Eukaryota</taxon>
        <taxon>Viridiplantae</taxon>
        <taxon>Streptophyta</taxon>
        <taxon>Embryophyta</taxon>
        <taxon>Tracheophyta</taxon>
        <taxon>Spermatophyta</taxon>
        <taxon>Magnoliopsida</taxon>
        <taxon>Liliopsida</taxon>
        <taxon>Poales</taxon>
        <taxon>Poaceae</taxon>
        <taxon>BOP clade</taxon>
        <taxon>Pooideae</taxon>
        <taxon>Triticodae</taxon>
        <taxon>Triticeae</taxon>
        <taxon>Triticinae</taxon>
        <taxon>Triticum</taxon>
    </lineage>
</organism>
<dbReference type="PROSITE" id="PS50144">
    <property type="entry name" value="MATH"/>
    <property type="match status" value="1"/>
</dbReference>
<dbReference type="STRING" id="4565.A0A3B6PJK8"/>
<dbReference type="Gene3D" id="2.60.210.10">
    <property type="entry name" value="Apoptosis, Tumor Necrosis Factor Receptor Associated Protein 2, Chain A"/>
    <property type="match status" value="1"/>
</dbReference>
<evidence type="ECO:0008006" key="8">
    <source>
        <dbReference type="Google" id="ProtNLM"/>
    </source>
</evidence>
<dbReference type="Gramene" id="TraesJAG6B03G03464250.1">
    <property type="protein sequence ID" value="TraesJAG6B03G03464250.1.CDS1"/>
    <property type="gene ID" value="TraesJAG6B03G03464250"/>
</dbReference>
<proteinExistence type="inferred from homology"/>
<accession>A0A3B6PJK8</accession>
<gene>
    <name evidence="6" type="primary">LOC123133773</name>
</gene>
<dbReference type="SUPFAM" id="SSF54695">
    <property type="entry name" value="POZ domain"/>
    <property type="match status" value="1"/>
</dbReference>
<dbReference type="EnsemblPlants" id="TraesCS6B02G134900.1">
    <property type="protein sequence ID" value="TraesCS6B02G134900.1.cds1"/>
    <property type="gene ID" value="TraesCS6B02G134900"/>
</dbReference>
<dbReference type="SMR" id="A0A3B6PJK8"/>
<dbReference type="PANTHER" id="PTHR26379">
    <property type="entry name" value="BTB/POZ AND MATH DOMAIN-CONTAINING PROTEIN 1"/>
    <property type="match status" value="1"/>
</dbReference>
<dbReference type="GO" id="GO:0071472">
    <property type="term" value="P:cellular response to salt stress"/>
    <property type="evidence" value="ECO:0007669"/>
    <property type="project" value="UniProtKB-ARBA"/>
</dbReference>
<dbReference type="Gramene" id="TraesCS6B03G0339900.1">
    <property type="protein sequence ID" value="TraesCS6B03G0339900.1.CDS1"/>
    <property type="gene ID" value="TraesCS6B03G0339900"/>
</dbReference>
<feature type="domain" description="BTB" evidence="4">
    <location>
        <begin position="182"/>
        <end position="244"/>
    </location>
</feature>
<evidence type="ECO:0000313" key="6">
    <source>
        <dbReference type="EnsemblPlants" id="TraesCS6B02G134900.1.cds1"/>
    </source>
</evidence>
<dbReference type="CDD" id="cd14736">
    <property type="entry name" value="BACK_AtBPM-like"/>
    <property type="match status" value="1"/>
</dbReference>
<dbReference type="KEGG" id="taes:123133773"/>
<name>A0A3B6PJK8_WHEAT</name>
<comment type="pathway">
    <text evidence="2">Protein modification; protein ubiquitination.</text>
</comment>
<dbReference type="SUPFAM" id="SSF49599">
    <property type="entry name" value="TRAF domain-like"/>
    <property type="match status" value="1"/>
</dbReference>
<dbReference type="RefSeq" id="XP_044409114.1">
    <property type="nucleotide sequence ID" value="XM_044553179.1"/>
</dbReference>
<dbReference type="Gene3D" id="1.25.40.420">
    <property type="match status" value="1"/>
</dbReference>
<dbReference type="Gramene" id="TraesCS6B02G134900.1">
    <property type="protein sequence ID" value="TraesCS6B02G134900.1.cds1"/>
    <property type="gene ID" value="TraesCS6B02G134900"/>
</dbReference>
<keyword evidence="7" id="KW-1185">Reference proteome</keyword>
<dbReference type="GeneID" id="123133773"/>
<comment type="similarity">
    <text evidence="3">Belongs to the Tdpoz family.</text>
</comment>
<dbReference type="InterPro" id="IPR002083">
    <property type="entry name" value="MATH/TRAF_dom"/>
</dbReference>
<dbReference type="PROSITE" id="PS50097">
    <property type="entry name" value="BTB"/>
    <property type="match status" value="1"/>
</dbReference>
<dbReference type="CDD" id="cd00121">
    <property type="entry name" value="MATH"/>
    <property type="match status" value="1"/>
</dbReference>
<evidence type="ECO:0000313" key="7">
    <source>
        <dbReference type="Proteomes" id="UP000019116"/>
    </source>
</evidence>
<evidence type="ECO:0000259" key="5">
    <source>
        <dbReference type="PROSITE" id="PS50144"/>
    </source>
</evidence>
<dbReference type="InterPro" id="IPR045005">
    <property type="entry name" value="BPM1-6"/>
</dbReference>
<dbReference type="InterPro" id="IPR011333">
    <property type="entry name" value="SKP1/BTB/POZ_sf"/>
</dbReference>
<reference evidence="6" key="2">
    <citation type="submission" date="2018-10" db="UniProtKB">
        <authorList>
            <consortium name="EnsemblPlants"/>
        </authorList>
    </citation>
    <scope>IDENTIFICATION</scope>
</reference>
<dbReference type="InterPro" id="IPR056423">
    <property type="entry name" value="BACK_BPM_SPOP"/>
</dbReference>
<dbReference type="PANTHER" id="PTHR26379:SF524">
    <property type="entry name" value="MATH DOMAIN-CONTAINING PROTEIN"/>
    <property type="match status" value="1"/>
</dbReference>
<dbReference type="Pfam" id="PF00651">
    <property type="entry name" value="BTB"/>
    <property type="match status" value="1"/>
</dbReference>
<dbReference type="SMART" id="SM00225">
    <property type="entry name" value="BTB"/>
    <property type="match status" value="1"/>
</dbReference>
<dbReference type="AlphaFoldDB" id="A0A3B6PJK8"/>
<feature type="domain" description="MATH" evidence="5">
    <location>
        <begin position="14"/>
        <end position="139"/>
    </location>
</feature>
<dbReference type="InterPro" id="IPR008974">
    <property type="entry name" value="TRAF-like"/>
</dbReference>
<dbReference type="GO" id="GO:0016567">
    <property type="term" value="P:protein ubiquitination"/>
    <property type="evidence" value="ECO:0007669"/>
    <property type="project" value="InterPro"/>
</dbReference>
<evidence type="ECO:0000256" key="2">
    <source>
        <dbReference type="ARBA" id="ARBA00004906"/>
    </source>
</evidence>
<dbReference type="Gene3D" id="3.30.710.10">
    <property type="entry name" value="Potassium Channel Kv1.1, Chain A"/>
    <property type="match status" value="1"/>
</dbReference>
<protein>
    <recommendedName>
        <fullName evidence="8">BTB domain-containing protein</fullName>
    </recommendedName>
</protein>
<dbReference type="Proteomes" id="UP000019116">
    <property type="component" value="Chromosome 6B"/>
</dbReference>
<dbReference type="InterPro" id="IPR034090">
    <property type="entry name" value="BPM_C"/>
</dbReference>
<dbReference type="Pfam" id="PF22486">
    <property type="entry name" value="MATH_2"/>
    <property type="match status" value="1"/>
</dbReference>
<evidence type="ECO:0000259" key="4">
    <source>
        <dbReference type="PROSITE" id="PS50097"/>
    </source>
</evidence>
<reference evidence="6" key="1">
    <citation type="submission" date="2018-08" db="EMBL/GenBank/DDBJ databases">
        <authorList>
            <person name="Rossello M."/>
        </authorList>
    </citation>
    <scope>NUCLEOTIDE SEQUENCE [LARGE SCALE GENOMIC DNA]</scope>
    <source>
        <strain evidence="6">cv. Chinese Spring</strain>
    </source>
</reference>
<comment type="function">
    <text evidence="1">May act as a substrate-specific adapter of an E3 ubiquitin-protein ligase complex (CUL3-RBX1-BTB) which mediates the ubiquitination and subsequent proteasomal degradation of target proteins.</text>
</comment>
<sequence>MPVTKTSSTVVVHAGEHLLKVTGHSLVIGSNTFLTSETFRVGHHDWNIHYYPNGDRTIVDDQFTSVYLWLVNINTDEKEVTAQWCFSLKEDPTLPAIGPYTDKFVPESPSWGVSRFASKADLAASGCLKDDCLVIKCTVRVIASKLNDDEDDDCEDDDDGIVAPPSDLGRDLGYLLENGLKTDLTVRIGWFRSFEVHACMLAARSPVFRAQLCGAMMESRESTIRIKDMDAKVFEVLLHYIYNDCLPEFMEETTEVAINMTQHLLVAADRYAIGRLKLICEGKVSKALDVNTVGFTLDLAEQYHCQLLKDYCLKYMVKDSERLRAIVKTSGFEQLKQNHPLIACEILHKVIDKL</sequence>
<dbReference type="OrthoDB" id="6359816at2759"/>
<dbReference type="Pfam" id="PF24570">
    <property type="entry name" value="BACK_BPM_SPOP"/>
    <property type="match status" value="1"/>
</dbReference>